<dbReference type="EMBL" id="CYSC01000034">
    <property type="protein sequence ID" value="CUH72713.1"/>
    <property type="molecule type" value="Genomic_DNA"/>
</dbReference>
<dbReference type="SUPFAM" id="SSF140959">
    <property type="entry name" value="Indolic compounds 2,3-dioxygenase-like"/>
    <property type="match status" value="1"/>
</dbReference>
<proteinExistence type="inferred from homology"/>
<evidence type="ECO:0000256" key="4">
    <source>
        <dbReference type="ARBA" id="ARBA00022964"/>
    </source>
</evidence>
<accession>A0A0P1FVK3</accession>
<dbReference type="GO" id="GO:0020037">
    <property type="term" value="F:heme binding"/>
    <property type="evidence" value="ECO:0007669"/>
    <property type="project" value="UniProtKB-UniRule"/>
</dbReference>
<dbReference type="GO" id="GO:0046872">
    <property type="term" value="F:metal ion binding"/>
    <property type="evidence" value="ECO:0007669"/>
    <property type="project" value="UniProtKB-KW"/>
</dbReference>
<dbReference type="Pfam" id="PF03301">
    <property type="entry name" value="Trp_dioxygenase"/>
    <property type="match status" value="2"/>
</dbReference>
<organism evidence="11 13">
    <name type="scientific">Thalassovita autumnalis</name>
    <dbReference type="NCBI Taxonomy" id="2072972"/>
    <lineage>
        <taxon>Bacteria</taxon>
        <taxon>Pseudomonadati</taxon>
        <taxon>Pseudomonadota</taxon>
        <taxon>Alphaproteobacteria</taxon>
        <taxon>Rhodobacterales</taxon>
        <taxon>Roseobacteraceae</taxon>
        <taxon>Thalassovita</taxon>
    </lineage>
</organism>
<dbReference type="Proteomes" id="UP000051086">
    <property type="component" value="Unassembled WGS sequence"/>
</dbReference>
<comment type="catalytic activity">
    <reaction evidence="8 9">
        <text>L-tryptophan + O2 = N-formyl-L-kynurenine</text>
        <dbReference type="Rhea" id="RHEA:24536"/>
        <dbReference type="ChEBI" id="CHEBI:15379"/>
        <dbReference type="ChEBI" id="CHEBI:57912"/>
        <dbReference type="ChEBI" id="CHEBI:58629"/>
        <dbReference type="EC" id="1.13.11.11"/>
    </reaction>
</comment>
<evidence type="ECO:0000256" key="7">
    <source>
        <dbReference type="ARBA" id="ARBA00023079"/>
    </source>
</evidence>
<evidence type="ECO:0000256" key="6">
    <source>
        <dbReference type="ARBA" id="ARBA00023004"/>
    </source>
</evidence>
<dbReference type="FunFam" id="1.20.58.480:FF:000001">
    <property type="entry name" value="Tryptophan 2,3-dioxygenase"/>
    <property type="match status" value="1"/>
</dbReference>
<name>A0A0P1FVK3_9RHOB</name>
<keyword evidence="6 9" id="KW-0408">Iron</keyword>
<dbReference type="GO" id="GO:0019442">
    <property type="term" value="P:L-tryptophan catabolic process to acetyl-CoA"/>
    <property type="evidence" value="ECO:0007669"/>
    <property type="project" value="TreeGrafter"/>
</dbReference>
<reference evidence="11 13" key="1">
    <citation type="submission" date="2015-09" db="EMBL/GenBank/DDBJ databases">
        <authorList>
            <consortium name="Swine Surveillance"/>
        </authorList>
    </citation>
    <scope>NUCLEOTIDE SEQUENCE [LARGE SCALE GENOMIC DNA]</scope>
    <source>
        <strain evidence="11 13">5120</strain>
    </source>
</reference>
<sequence length="292" mass="33734">MRQWMFQVTQMTKETPNTPFNPAKDGAQMSFDGRMSYGDYLGLDAILSAQHPLSSAHDELLFIIQHQTSELWMKLAVHELHAARDLLKDGQYRPAFKMLARVSRIFEQLNSAWDVLRTMTPSDYTRFREDLGQSSGFQSYQYRQIEFMLGNRNQAMLKPHAHRADLTELLTAELAQPSLYDVALAALSQAVGLPDEVLNRAPDTPYQTSDAVTEAWTKIYQDPEAHWELYELAEKLVDLEDYFRRWRFNHVTTVERVIGFKRGTGGTGGVSYLRRMLEVELFPELWHLRTAL</sequence>
<dbReference type="InterPro" id="IPR037217">
    <property type="entry name" value="Trp/Indoleamine_2_3_dOase-like"/>
</dbReference>
<comment type="similarity">
    <text evidence="9">Belongs to the tryptophan 2,3-dioxygenase family.</text>
</comment>
<keyword evidence="3 9" id="KW-0479">Metal-binding</keyword>
<comment type="subunit">
    <text evidence="1 9">Homotetramer.</text>
</comment>
<keyword evidence="12" id="KW-1185">Reference proteome</keyword>
<feature type="binding site" evidence="9">
    <location>
        <position position="124"/>
    </location>
    <ligand>
        <name>substrate</name>
    </ligand>
</feature>
<evidence type="ECO:0000256" key="9">
    <source>
        <dbReference type="HAMAP-Rule" id="MF_01972"/>
    </source>
</evidence>
<evidence type="ECO:0000313" key="12">
    <source>
        <dbReference type="Proteomes" id="UP000051086"/>
    </source>
</evidence>
<evidence type="ECO:0000313" key="13">
    <source>
        <dbReference type="Proteomes" id="UP000051887"/>
    </source>
</evidence>
<keyword evidence="5 9" id="KW-0560">Oxidoreductase</keyword>
<protein>
    <recommendedName>
        <fullName evidence="9">Tryptophan 2,3-dioxygenase</fullName>
        <shortName evidence="9">TDO</shortName>
        <ecNumber evidence="9">1.13.11.11</ecNumber>
    </recommendedName>
    <alternativeName>
        <fullName evidence="9">Tryptamin 2,3-dioxygenase</fullName>
    </alternativeName>
    <alternativeName>
        <fullName evidence="9">Tryptophan oxygenase</fullName>
        <shortName evidence="9">TO</shortName>
        <shortName evidence="9">TRPO</shortName>
    </alternativeName>
    <alternativeName>
        <fullName evidence="9">Tryptophan pyrrolase</fullName>
    </alternativeName>
    <alternativeName>
        <fullName evidence="9">Tryptophanase</fullName>
    </alternativeName>
</protein>
<dbReference type="Gene3D" id="1.20.58.480">
    <property type="match status" value="1"/>
</dbReference>
<reference evidence="10 12" key="2">
    <citation type="submission" date="2015-09" db="EMBL/GenBank/DDBJ databases">
        <authorList>
            <person name="Rodrigo-Torres L."/>
            <person name="Arahal D.R."/>
        </authorList>
    </citation>
    <scope>NUCLEOTIDE SEQUENCE [LARGE SCALE GENOMIC DNA]</scope>
    <source>
        <strain evidence="10 12">CECT 5118</strain>
    </source>
</reference>
<dbReference type="PANTHER" id="PTHR10138:SF0">
    <property type="entry name" value="TRYPTOPHAN 2,3-DIOXYGENASE"/>
    <property type="match status" value="1"/>
</dbReference>
<evidence type="ECO:0000313" key="10">
    <source>
        <dbReference type="EMBL" id="CUH63860.1"/>
    </source>
</evidence>
<evidence type="ECO:0000256" key="5">
    <source>
        <dbReference type="ARBA" id="ARBA00023002"/>
    </source>
</evidence>
<comment type="pathway">
    <text evidence="9">Amino-acid degradation; L-tryptophan degradation via kynurenine pathway; L-kynurenine from L-tryptophan: step 1/2.</text>
</comment>
<dbReference type="EC" id="1.13.11.11" evidence="9"/>
<keyword evidence="2 9" id="KW-0349">Heme</keyword>
<dbReference type="Proteomes" id="UP000051887">
    <property type="component" value="Unassembled WGS sequence"/>
</dbReference>
<evidence type="ECO:0000256" key="2">
    <source>
        <dbReference type="ARBA" id="ARBA00022617"/>
    </source>
</evidence>
<dbReference type="GO" id="GO:0004833">
    <property type="term" value="F:L-tryptophan 2,3-dioxygenase activity"/>
    <property type="evidence" value="ECO:0007669"/>
    <property type="project" value="UniProtKB-UniRule"/>
</dbReference>
<keyword evidence="7 9" id="KW-0823">Tryptophan catabolism</keyword>
<dbReference type="NCBIfam" id="TIGR03036">
    <property type="entry name" value="trp_2_3_diox"/>
    <property type="match status" value="1"/>
</dbReference>
<feature type="binding site" evidence="9">
    <location>
        <position position="264"/>
    </location>
    <ligand>
        <name>substrate</name>
    </ligand>
</feature>
<comment type="function">
    <text evidence="9">Heme-dependent dioxygenase that catalyzes the oxidative cleavage of the L-tryptophan (L-Trp) pyrrole ring and converts L-tryptophan to N-formyl-L-kynurenine. Catalyzes the oxidative cleavage of the indole moiety.</text>
</comment>
<gene>
    <name evidence="9 11" type="primary">kynA</name>
    <name evidence="10" type="ORF">TL5118_00642</name>
    <name evidence="11" type="ORF">TL5120_02510</name>
</gene>
<feature type="binding site" evidence="9">
    <location>
        <position position="128"/>
    </location>
    <ligand>
        <name>substrate</name>
    </ligand>
</feature>
<evidence type="ECO:0000256" key="3">
    <source>
        <dbReference type="ARBA" id="ARBA00022723"/>
    </source>
</evidence>
<dbReference type="HAMAP" id="MF_01972">
    <property type="entry name" value="T23O"/>
    <property type="match status" value="1"/>
</dbReference>
<dbReference type="UniPathway" id="UPA00333">
    <property type="reaction ID" value="UER00453"/>
</dbReference>
<dbReference type="GO" id="GO:0019441">
    <property type="term" value="P:L-tryptophan catabolic process to kynurenine"/>
    <property type="evidence" value="ECO:0007669"/>
    <property type="project" value="UniProtKB-UniRule"/>
</dbReference>
<evidence type="ECO:0000256" key="8">
    <source>
        <dbReference type="ARBA" id="ARBA00050412"/>
    </source>
</evidence>
<dbReference type="AlphaFoldDB" id="A0A0P1FVK3"/>
<dbReference type="InterPro" id="IPR017485">
    <property type="entry name" value="Trp_2-3-dOase_bac"/>
</dbReference>
<feature type="binding site" evidence="9">
    <location>
        <begin position="62"/>
        <end position="66"/>
    </location>
    <ligand>
        <name>substrate</name>
    </ligand>
</feature>
<comment type="cofactor">
    <cofactor evidence="9">
        <name>heme</name>
        <dbReference type="ChEBI" id="CHEBI:30413"/>
    </cofactor>
    <text evidence="9">Binds 1 heme group per subunit.</text>
</comment>
<dbReference type="EMBL" id="CYSB01000009">
    <property type="protein sequence ID" value="CUH63860.1"/>
    <property type="molecule type" value="Genomic_DNA"/>
</dbReference>
<keyword evidence="4 9" id="KW-0223">Dioxygenase</keyword>
<evidence type="ECO:0000256" key="1">
    <source>
        <dbReference type="ARBA" id="ARBA00011881"/>
    </source>
</evidence>
<dbReference type="InterPro" id="IPR004981">
    <property type="entry name" value="Trp_2_3_dOase"/>
</dbReference>
<feature type="binding site" description="axial binding residue" evidence="9">
    <location>
        <position position="250"/>
    </location>
    <ligand>
        <name>heme</name>
        <dbReference type="ChEBI" id="CHEBI:30413"/>
    </ligand>
    <ligandPart>
        <name>Fe</name>
        <dbReference type="ChEBI" id="CHEBI:18248"/>
    </ligandPart>
</feature>
<evidence type="ECO:0000313" key="11">
    <source>
        <dbReference type="EMBL" id="CUH72713.1"/>
    </source>
</evidence>
<dbReference type="PANTHER" id="PTHR10138">
    <property type="entry name" value="TRYPTOPHAN 2,3-DIOXYGENASE"/>
    <property type="match status" value="1"/>
</dbReference>